<feature type="transmembrane region" description="Helical" evidence="5">
    <location>
        <begin position="21"/>
        <end position="44"/>
    </location>
</feature>
<evidence type="ECO:0008006" key="8">
    <source>
        <dbReference type="Google" id="ProtNLM"/>
    </source>
</evidence>
<dbReference type="AlphaFoldDB" id="A0A1D1V1W4"/>
<evidence type="ECO:0000313" key="6">
    <source>
        <dbReference type="EMBL" id="GAU94665.1"/>
    </source>
</evidence>
<dbReference type="Pfam" id="PF00335">
    <property type="entry name" value="Tetraspanin"/>
    <property type="match status" value="1"/>
</dbReference>
<name>A0A1D1V1W4_RAMVA</name>
<dbReference type="STRING" id="947166.A0A1D1V1W4"/>
<dbReference type="Gene3D" id="1.10.1450.10">
    <property type="entry name" value="Tetraspanin"/>
    <property type="match status" value="1"/>
</dbReference>
<organism evidence="6 7">
    <name type="scientific">Ramazzottius varieornatus</name>
    <name type="common">Water bear</name>
    <name type="synonym">Tardigrade</name>
    <dbReference type="NCBI Taxonomy" id="947166"/>
    <lineage>
        <taxon>Eukaryota</taxon>
        <taxon>Metazoa</taxon>
        <taxon>Ecdysozoa</taxon>
        <taxon>Tardigrada</taxon>
        <taxon>Eutardigrada</taxon>
        <taxon>Parachela</taxon>
        <taxon>Hypsibioidea</taxon>
        <taxon>Ramazzottiidae</taxon>
        <taxon>Ramazzottius</taxon>
    </lineage>
</organism>
<keyword evidence="4 5" id="KW-0472">Membrane</keyword>
<accession>A0A1D1V1W4</accession>
<dbReference type="SUPFAM" id="SSF48652">
    <property type="entry name" value="Tetraspanin"/>
    <property type="match status" value="1"/>
</dbReference>
<comment type="subcellular location">
    <subcellularLocation>
        <location evidence="1">Membrane</location>
        <topology evidence="1">Multi-pass membrane protein</topology>
    </subcellularLocation>
</comment>
<evidence type="ECO:0000256" key="1">
    <source>
        <dbReference type="ARBA" id="ARBA00004141"/>
    </source>
</evidence>
<evidence type="ECO:0000256" key="2">
    <source>
        <dbReference type="ARBA" id="ARBA00022692"/>
    </source>
</evidence>
<proteinExistence type="predicted"/>
<evidence type="ECO:0000313" key="7">
    <source>
        <dbReference type="Proteomes" id="UP000186922"/>
    </source>
</evidence>
<keyword evidence="2 5" id="KW-0812">Transmembrane</keyword>
<gene>
    <name evidence="6" type="primary">RvY_06395-1</name>
    <name evidence="6" type="synonym">RvY_06395.1</name>
    <name evidence="6" type="ORF">RvY_06395</name>
</gene>
<reference evidence="6 7" key="1">
    <citation type="journal article" date="2016" name="Nat. Commun.">
        <title>Extremotolerant tardigrade genome and improved radiotolerance of human cultured cells by tardigrade-unique protein.</title>
        <authorList>
            <person name="Hashimoto T."/>
            <person name="Horikawa D.D."/>
            <person name="Saito Y."/>
            <person name="Kuwahara H."/>
            <person name="Kozuka-Hata H."/>
            <person name="Shin-I T."/>
            <person name="Minakuchi Y."/>
            <person name="Ohishi K."/>
            <person name="Motoyama A."/>
            <person name="Aizu T."/>
            <person name="Enomoto A."/>
            <person name="Kondo K."/>
            <person name="Tanaka S."/>
            <person name="Hara Y."/>
            <person name="Koshikawa S."/>
            <person name="Sagara H."/>
            <person name="Miura T."/>
            <person name="Yokobori S."/>
            <person name="Miyagawa K."/>
            <person name="Suzuki Y."/>
            <person name="Kubo T."/>
            <person name="Oyama M."/>
            <person name="Kohara Y."/>
            <person name="Fujiyama A."/>
            <person name="Arakawa K."/>
            <person name="Katayama T."/>
            <person name="Toyoda A."/>
            <person name="Kunieda T."/>
        </authorList>
    </citation>
    <scope>NUCLEOTIDE SEQUENCE [LARGE SCALE GENOMIC DNA]</scope>
    <source>
        <strain evidence="6 7">YOKOZUNA-1</strain>
    </source>
</reference>
<comment type="caution">
    <text evidence="6">The sequence shown here is derived from an EMBL/GenBank/DDBJ whole genome shotgun (WGS) entry which is preliminary data.</text>
</comment>
<keyword evidence="3 5" id="KW-1133">Transmembrane helix</keyword>
<sequence length="279" mass="30723">MEGTSLELQRRQFRHLRRLSVALCAVSLLTGVVCSALCIVGLAAALKGPYAYASLCALLATSLLLVATSLLGLLGLRKQSLKLMKLSFTILFLVVLLYGGTAVFTHLKLRTLKPKLTAVISNYMRHYGTPFGQQSGGDKLLDQIQAERQCCGAEKALDWNFTSFSKIPASCNRTDEFSAVGGCVDALVELYEKTSSIIVVISAWLTGFLGLILVVVTVFCCLLQNSSWEYEEQVSRMRCHTCNHLYKTPASSVSKIYRPDRHSRHSSLAPSTRFNFDAL</sequence>
<dbReference type="Proteomes" id="UP000186922">
    <property type="component" value="Unassembled WGS sequence"/>
</dbReference>
<feature type="transmembrane region" description="Helical" evidence="5">
    <location>
        <begin position="86"/>
        <end position="107"/>
    </location>
</feature>
<dbReference type="OrthoDB" id="6496642at2759"/>
<evidence type="ECO:0000256" key="5">
    <source>
        <dbReference type="SAM" id="Phobius"/>
    </source>
</evidence>
<evidence type="ECO:0000256" key="4">
    <source>
        <dbReference type="ARBA" id="ARBA00023136"/>
    </source>
</evidence>
<feature type="transmembrane region" description="Helical" evidence="5">
    <location>
        <begin position="50"/>
        <end position="74"/>
    </location>
</feature>
<dbReference type="InterPro" id="IPR018499">
    <property type="entry name" value="Tetraspanin/Peripherin"/>
</dbReference>
<keyword evidence="7" id="KW-1185">Reference proteome</keyword>
<protein>
    <recommendedName>
        <fullName evidence="8">Tetraspanin</fullName>
    </recommendedName>
</protein>
<dbReference type="GO" id="GO:0016020">
    <property type="term" value="C:membrane"/>
    <property type="evidence" value="ECO:0007669"/>
    <property type="project" value="UniProtKB-SubCell"/>
</dbReference>
<dbReference type="EMBL" id="BDGG01000002">
    <property type="protein sequence ID" value="GAU94665.1"/>
    <property type="molecule type" value="Genomic_DNA"/>
</dbReference>
<dbReference type="InterPro" id="IPR008952">
    <property type="entry name" value="Tetraspanin_EC2_sf"/>
</dbReference>
<feature type="transmembrane region" description="Helical" evidence="5">
    <location>
        <begin position="197"/>
        <end position="223"/>
    </location>
</feature>
<evidence type="ECO:0000256" key="3">
    <source>
        <dbReference type="ARBA" id="ARBA00022989"/>
    </source>
</evidence>